<evidence type="ECO:0000256" key="3">
    <source>
        <dbReference type="ARBA" id="ARBA00023012"/>
    </source>
</evidence>
<reference evidence="7 8" key="1">
    <citation type="submission" date="2016-11" db="EMBL/GenBank/DDBJ databases">
        <title>Study of marine rhodopsin-containing bacteria.</title>
        <authorList>
            <person name="Yoshizawa S."/>
            <person name="Kumagai Y."/>
            <person name="Kogure K."/>
        </authorList>
    </citation>
    <scope>NUCLEOTIDE SEQUENCE [LARGE SCALE GENOMIC DNA]</scope>
    <source>
        <strain evidence="7 8">SG-29</strain>
    </source>
</reference>
<dbReference type="InterPro" id="IPR011123">
    <property type="entry name" value="Y_Y_Y"/>
</dbReference>
<dbReference type="GO" id="GO:0000155">
    <property type="term" value="F:phosphorelay sensor kinase activity"/>
    <property type="evidence" value="ECO:0007669"/>
    <property type="project" value="InterPro"/>
</dbReference>
<keyword evidence="4" id="KW-0472">Membrane</keyword>
<comment type="caution">
    <text evidence="7">The sequence shown here is derived from an EMBL/GenBank/DDBJ whole genome shotgun (WGS) entry which is preliminary data.</text>
</comment>
<evidence type="ECO:0000256" key="5">
    <source>
        <dbReference type="SAM" id="SignalP"/>
    </source>
</evidence>
<dbReference type="InterPro" id="IPR011110">
    <property type="entry name" value="Reg_prop"/>
</dbReference>
<dbReference type="CDD" id="cd16917">
    <property type="entry name" value="HATPase_UhpB-NarQ-NarX-like"/>
    <property type="match status" value="1"/>
</dbReference>
<sequence>MLRRVLATLLLAACTASPARGQTFERFGVRDGLSSEAITDLALGPSGYLWIATEDGLNRYDGHSARVFRHRPGVPGTLPSSPIGALAITASGEVWVGTAQGAARLDRRTGRFHSPPGLPQRSNITALVADDRDHVWIGTSTRGLWRYDPERDSTFREPIPLLGRSRLRVHALASEHGATWVNVSGKAGRTVCRIAAGRTRCRPVNERSELASINGEPLLSDSLGVTLTWLSSGYTWTVPPAGEPFSSGLRSRTDELWLGTEFGLAIVRADGTRGWIQPDPARRGGLGGHDIRALVRDRQGSIWVGTANGLYVTREPSSPFVTYRHAADDAATLSDDRVNGMAEHEGTLWVTTNNGLNRLDLATGRVERVPARLPEPDSPTRFGAAFWQVLVTASGETLIGSKRGGPHRLDGTRLRRLPNGSLNGGVRGLTEDLDGRVWITTSFGIWRREADGTAEKVEAFPAESPSNITYVSADGSIWAGTDAGISRYNPATDRVEQIRTLCQNGRRAFNVWSITETPLDPGALWLSSHGSGLVRYDRASGASECVGMAAGLPTDAVASLLADEYGLLWTGTSAGLARLHPLTREIVTFTSADGLQGDAFNLMSALRLSDGRLAFGGPGGLTLVSPEAVRERSAPEVAISGFERAGRLDPGTPLAGDTLVLRHDQRAFGVRFAALDFRAPSKNRYRYRLLGLDDAWQATDGSAPRATFTGVPPGRYRFEVVGAAADTPFGEPAVLFVEIVPAFWQTFAFRFLTVTLALGTFLAAGFTLSRRRSAEEARADAEATEVRRRLADARERERLRLARDLHDGPVQNLYRVGHDLDRLGETVGTSGVAPVRERVSDVARSLRRMLVELRPTLAEHLGLGPALRTVMRHAEERHPALTVTVRDTTGRWRPTDAGRLALFRIAQEAIENVGRHAEASSVRVTLGAHMGGIRLSVQDDGRGFAVPERMVDLARQEHFGLVGAQERAEAAGGTFHVRSAPGDGTLLEAWVPALLAPEATHVDADT</sequence>
<dbReference type="Pfam" id="PF07495">
    <property type="entry name" value="Y_Y_Y"/>
    <property type="match status" value="1"/>
</dbReference>
<keyword evidence="4" id="KW-1133">Transmembrane helix</keyword>
<dbReference type="RefSeq" id="WP_094546078.1">
    <property type="nucleotide sequence ID" value="NZ_MQWB01000001.1"/>
</dbReference>
<gene>
    <name evidence="7" type="ORF">BSZ36_03555</name>
</gene>
<dbReference type="OrthoDB" id="9778366at2"/>
<dbReference type="PANTHER" id="PTHR24421:SF55">
    <property type="entry name" value="SENSOR HISTIDINE KINASE YDFH"/>
    <property type="match status" value="1"/>
</dbReference>
<proteinExistence type="predicted"/>
<keyword evidence="4" id="KW-0812">Transmembrane</keyword>
<dbReference type="GO" id="GO:0016020">
    <property type="term" value="C:membrane"/>
    <property type="evidence" value="ECO:0007669"/>
    <property type="project" value="InterPro"/>
</dbReference>
<keyword evidence="2" id="KW-0418">Kinase</keyword>
<evidence type="ECO:0000256" key="4">
    <source>
        <dbReference type="SAM" id="Phobius"/>
    </source>
</evidence>
<dbReference type="Pfam" id="PF07730">
    <property type="entry name" value="HisKA_3"/>
    <property type="match status" value="1"/>
</dbReference>
<dbReference type="Gene3D" id="3.30.565.10">
    <property type="entry name" value="Histidine kinase-like ATPase, C-terminal domain"/>
    <property type="match status" value="1"/>
</dbReference>
<dbReference type="GO" id="GO:0046983">
    <property type="term" value="F:protein dimerization activity"/>
    <property type="evidence" value="ECO:0007669"/>
    <property type="project" value="InterPro"/>
</dbReference>
<keyword evidence="1" id="KW-0808">Transferase</keyword>
<dbReference type="SUPFAM" id="SSF63829">
    <property type="entry name" value="Calcium-dependent phosphotriesterase"/>
    <property type="match status" value="3"/>
</dbReference>
<keyword evidence="3" id="KW-0902">Two-component regulatory system</keyword>
<dbReference type="InterPro" id="IPR036890">
    <property type="entry name" value="HATPase_C_sf"/>
</dbReference>
<dbReference type="AlphaFoldDB" id="A0A259TWI7"/>
<evidence type="ECO:0000259" key="6">
    <source>
        <dbReference type="SMART" id="SM00387"/>
    </source>
</evidence>
<feature type="transmembrane region" description="Helical" evidence="4">
    <location>
        <begin position="747"/>
        <end position="768"/>
    </location>
</feature>
<dbReference type="Pfam" id="PF07494">
    <property type="entry name" value="Reg_prop"/>
    <property type="match status" value="1"/>
</dbReference>
<feature type="chain" id="PRO_5012221109" description="Histidine kinase/HSP90-like ATPase domain-containing protein" evidence="5">
    <location>
        <begin position="22"/>
        <end position="1006"/>
    </location>
</feature>
<accession>A0A259TWI7</accession>
<dbReference type="InterPro" id="IPR003594">
    <property type="entry name" value="HATPase_dom"/>
</dbReference>
<dbReference type="Pfam" id="PF02518">
    <property type="entry name" value="HATPase_c"/>
    <property type="match status" value="1"/>
</dbReference>
<dbReference type="EMBL" id="MQWB01000001">
    <property type="protein sequence ID" value="OZC02142.1"/>
    <property type="molecule type" value="Genomic_DNA"/>
</dbReference>
<dbReference type="PANTHER" id="PTHR24421">
    <property type="entry name" value="NITRATE/NITRITE SENSOR PROTEIN NARX-RELATED"/>
    <property type="match status" value="1"/>
</dbReference>
<dbReference type="SMART" id="SM00387">
    <property type="entry name" value="HATPase_c"/>
    <property type="match status" value="1"/>
</dbReference>
<dbReference type="Gene3D" id="1.20.5.1930">
    <property type="match status" value="1"/>
</dbReference>
<protein>
    <recommendedName>
        <fullName evidence="6">Histidine kinase/HSP90-like ATPase domain-containing protein</fullName>
    </recommendedName>
</protein>
<name>A0A259TWI7_9BACT</name>
<dbReference type="InterPro" id="IPR011712">
    <property type="entry name" value="Sig_transdc_His_kin_sub3_dim/P"/>
</dbReference>
<organism evidence="7 8">
    <name type="scientific">Rubricoccus marinus</name>
    <dbReference type="NCBI Taxonomy" id="716817"/>
    <lineage>
        <taxon>Bacteria</taxon>
        <taxon>Pseudomonadati</taxon>
        <taxon>Rhodothermota</taxon>
        <taxon>Rhodothermia</taxon>
        <taxon>Rhodothermales</taxon>
        <taxon>Rubricoccaceae</taxon>
        <taxon>Rubricoccus</taxon>
    </lineage>
</organism>
<evidence type="ECO:0000313" key="7">
    <source>
        <dbReference type="EMBL" id="OZC02142.1"/>
    </source>
</evidence>
<evidence type="ECO:0000256" key="2">
    <source>
        <dbReference type="ARBA" id="ARBA00022777"/>
    </source>
</evidence>
<dbReference type="Proteomes" id="UP000216446">
    <property type="component" value="Unassembled WGS sequence"/>
</dbReference>
<feature type="signal peptide" evidence="5">
    <location>
        <begin position="1"/>
        <end position="21"/>
    </location>
</feature>
<dbReference type="InParanoid" id="A0A259TWI7"/>
<dbReference type="InterPro" id="IPR013783">
    <property type="entry name" value="Ig-like_fold"/>
</dbReference>
<dbReference type="SUPFAM" id="SSF55874">
    <property type="entry name" value="ATPase domain of HSP90 chaperone/DNA topoisomerase II/histidine kinase"/>
    <property type="match status" value="1"/>
</dbReference>
<dbReference type="InterPro" id="IPR050482">
    <property type="entry name" value="Sensor_HK_TwoCompSys"/>
</dbReference>
<keyword evidence="5" id="KW-0732">Signal</keyword>
<keyword evidence="8" id="KW-1185">Reference proteome</keyword>
<dbReference type="Gene3D" id="2.130.10.10">
    <property type="entry name" value="YVTN repeat-like/Quinoprotein amine dehydrogenase"/>
    <property type="match status" value="3"/>
</dbReference>
<dbReference type="InterPro" id="IPR015943">
    <property type="entry name" value="WD40/YVTN_repeat-like_dom_sf"/>
</dbReference>
<evidence type="ECO:0000313" key="8">
    <source>
        <dbReference type="Proteomes" id="UP000216446"/>
    </source>
</evidence>
<evidence type="ECO:0000256" key="1">
    <source>
        <dbReference type="ARBA" id="ARBA00022679"/>
    </source>
</evidence>
<feature type="domain" description="Histidine kinase/HSP90-like ATPase" evidence="6">
    <location>
        <begin position="897"/>
        <end position="995"/>
    </location>
</feature>
<dbReference type="Gene3D" id="2.60.40.10">
    <property type="entry name" value="Immunoglobulins"/>
    <property type="match status" value="1"/>
</dbReference>